<evidence type="ECO:0000256" key="5">
    <source>
        <dbReference type="ARBA" id="ARBA00022989"/>
    </source>
</evidence>
<evidence type="ECO:0000259" key="8">
    <source>
        <dbReference type="PROSITE" id="PS50893"/>
    </source>
</evidence>
<proteinExistence type="predicted"/>
<dbReference type="InterPro" id="IPR017871">
    <property type="entry name" value="ABC_transporter-like_CS"/>
</dbReference>
<dbReference type="PROSITE" id="PS50929">
    <property type="entry name" value="ABC_TM1F"/>
    <property type="match status" value="1"/>
</dbReference>
<feature type="domain" description="ABC transmembrane type-1" evidence="9">
    <location>
        <begin position="20"/>
        <end position="298"/>
    </location>
</feature>
<sequence>MIRGFYTILGPERSRLTVFLFWVVVYGTAQGLAMLTLVPFVRHLLDGDVEAAAAWLWPLAVLVAVGACACYIQAMQGMRMAVYSMRMLHHRLGDHMVTLPLGWFTRDRVGDVSQIAVKGTMFVGSTGAHFITPVVANTVSSVVVVIGLCFFDWRIGVLMIAGAVLLALVGRASSAMLADAENRKRGATVDVNNRVLEFARCQAVLRAFGDAGSHHVPLSESLAQQARIGKAMMWRSVLGILLNGLSVQIVFSAVLAFGAWLAVTDRIEPALLIAIFGLAARFFGPIGELAELGSTLRMSTDEINRITGVLDTERMPAPDRPKELTDHGRIELDSVAFTYDDSSPVLRDVSFVARPGTMTALVGPSGSGKTTIFRLIARFYDVTDGAVRVGGVDVRDQDTVTLMRQLSQVFQDVYLFDDSLRENIRIGRPDATDDEIAAAAETAGVTPIVGRLPDGWNTRVGEAGSALSGGERQRVSIARALLKNAPIVLFDEATSALDPENEAHVAASIRALADNSTVLVIAHKLSTVVAADQIVVLDDTGRVVDIGRHHELLTRGGRYAEFWAQRTAAAGWTMAASGQ</sequence>
<dbReference type="PANTHER" id="PTHR24221:SF397">
    <property type="entry name" value="ABC TRANSPORTER, ATP-BINDING TRANSMEMBRANE PROTEIN"/>
    <property type="match status" value="1"/>
</dbReference>
<dbReference type="RefSeq" id="WP_330436202.1">
    <property type="nucleotide sequence ID" value="NZ_JAZDUF010000009.1"/>
</dbReference>
<dbReference type="InterPro" id="IPR003439">
    <property type="entry name" value="ABC_transporter-like_ATP-bd"/>
</dbReference>
<comment type="caution">
    <text evidence="10">The sequence shown here is derived from an EMBL/GenBank/DDBJ whole genome shotgun (WGS) entry which is preliminary data.</text>
</comment>
<dbReference type="GO" id="GO:0005524">
    <property type="term" value="F:ATP binding"/>
    <property type="evidence" value="ECO:0007669"/>
    <property type="project" value="UniProtKB-KW"/>
</dbReference>
<gene>
    <name evidence="10" type="ORF">VZC37_23055</name>
</gene>
<keyword evidence="3" id="KW-0547">Nucleotide-binding</keyword>
<dbReference type="InterPro" id="IPR011527">
    <property type="entry name" value="ABC1_TM_dom"/>
</dbReference>
<comment type="subcellular location">
    <subcellularLocation>
        <location evidence="1">Cell membrane</location>
        <topology evidence="1">Multi-pass membrane protein</topology>
    </subcellularLocation>
</comment>
<dbReference type="InterPro" id="IPR036640">
    <property type="entry name" value="ABC1_TM_sf"/>
</dbReference>
<evidence type="ECO:0000256" key="1">
    <source>
        <dbReference type="ARBA" id="ARBA00004651"/>
    </source>
</evidence>
<feature type="transmembrane region" description="Helical" evidence="7">
    <location>
        <begin position="237"/>
        <end position="263"/>
    </location>
</feature>
<dbReference type="PROSITE" id="PS00211">
    <property type="entry name" value="ABC_TRANSPORTER_1"/>
    <property type="match status" value="1"/>
</dbReference>
<keyword evidence="4 10" id="KW-0067">ATP-binding</keyword>
<protein>
    <submittedName>
        <fullName evidence="10">ABC transporter ATP-binding protein</fullName>
    </submittedName>
</protein>
<keyword evidence="11" id="KW-1185">Reference proteome</keyword>
<dbReference type="InterPro" id="IPR003593">
    <property type="entry name" value="AAA+_ATPase"/>
</dbReference>
<keyword evidence="2 7" id="KW-0812">Transmembrane</keyword>
<dbReference type="Proteomes" id="UP001347146">
    <property type="component" value="Unassembled WGS sequence"/>
</dbReference>
<accession>A0ABU7MJP9</accession>
<dbReference type="SMART" id="SM00382">
    <property type="entry name" value="AAA"/>
    <property type="match status" value="1"/>
</dbReference>
<dbReference type="PANTHER" id="PTHR24221">
    <property type="entry name" value="ATP-BINDING CASSETTE SUB-FAMILY B"/>
    <property type="match status" value="1"/>
</dbReference>
<dbReference type="EMBL" id="JAZDUF010000009">
    <property type="protein sequence ID" value="MEE3853235.1"/>
    <property type="molecule type" value="Genomic_DNA"/>
</dbReference>
<keyword evidence="5 7" id="KW-1133">Transmembrane helix</keyword>
<evidence type="ECO:0000256" key="6">
    <source>
        <dbReference type="ARBA" id="ARBA00023136"/>
    </source>
</evidence>
<feature type="transmembrane region" description="Helical" evidence="7">
    <location>
        <begin position="130"/>
        <end position="151"/>
    </location>
</feature>
<feature type="domain" description="ABC transporter" evidence="8">
    <location>
        <begin position="330"/>
        <end position="565"/>
    </location>
</feature>
<organism evidence="10 11">
    <name type="scientific">Gordonia sesuvii</name>
    <dbReference type="NCBI Taxonomy" id="3116777"/>
    <lineage>
        <taxon>Bacteria</taxon>
        <taxon>Bacillati</taxon>
        <taxon>Actinomycetota</taxon>
        <taxon>Actinomycetes</taxon>
        <taxon>Mycobacteriales</taxon>
        <taxon>Gordoniaceae</taxon>
        <taxon>Gordonia</taxon>
    </lineage>
</organism>
<dbReference type="InterPro" id="IPR027417">
    <property type="entry name" value="P-loop_NTPase"/>
</dbReference>
<evidence type="ECO:0000256" key="4">
    <source>
        <dbReference type="ARBA" id="ARBA00022840"/>
    </source>
</evidence>
<dbReference type="SUPFAM" id="SSF90123">
    <property type="entry name" value="ABC transporter transmembrane region"/>
    <property type="match status" value="1"/>
</dbReference>
<reference evidence="10 11" key="1">
    <citation type="submission" date="2024-01" db="EMBL/GenBank/DDBJ databases">
        <title>Draft genome sequence of Gordonia sp. LSe1-13.</title>
        <authorList>
            <person name="Suphannarot A."/>
            <person name="Mingma R."/>
        </authorList>
    </citation>
    <scope>NUCLEOTIDE SEQUENCE [LARGE SCALE GENOMIC DNA]</scope>
    <source>
        <strain evidence="10 11">LSe1-13</strain>
    </source>
</reference>
<dbReference type="Gene3D" id="3.40.50.300">
    <property type="entry name" value="P-loop containing nucleotide triphosphate hydrolases"/>
    <property type="match status" value="1"/>
</dbReference>
<dbReference type="SUPFAM" id="SSF52540">
    <property type="entry name" value="P-loop containing nucleoside triphosphate hydrolases"/>
    <property type="match status" value="1"/>
</dbReference>
<feature type="transmembrane region" description="Helical" evidence="7">
    <location>
        <begin position="157"/>
        <end position="178"/>
    </location>
</feature>
<dbReference type="InterPro" id="IPR039421">
    <property type="entry name" value="Type_1_exporter"/>
</dbReference>
<dbReference type="Pfam" id="PF00005">
    <property type="entry name" value="ABC_tran"/>
    <property type="match status" value="1"/>
</dbReference>
<name>A0ABU7MJP9_9ACTN</name>
<evidence type="ECO:0000259" key="9">
    <source>
        <dbReference type="PROSITE" id="PS50929"/>
    </source>
</evidence>
<evidence type="ECO:0000313" key="11">
    <source>
        <dbReference type="Proteomes" id="UP001347146"/>
    </source>
</evidence>
<feature type="transmembrane region" description="Helical" evidence="7">
    <location>
        <begin position="53"/>
        <end position="72"/>
    </location>
</feature>
<dbReference type="Pfam" id="PF00664">
    <property type="entry name" value="ABC_membrane"/>
    <property type="match status" value="1"/>
</dbReference>
<keyword evidence="6 7" id="KW-0472">Membrane</keyword>
<dbReference type="PROSITE" id="PS50893">
    <property type="entry name" value="ABC_TRANSPORTER_2"/>
    <property type="match status" value="1"/>
</dbReference>
<evidence type="ECO:0000256" key="7">
    <source>
        <dbReference type="SAM" id="Phobius"/>
    </source>
</evidence>
<evidence type="ECO:0000313" key="10">
    <source>
        <dbReference type="EMBL" id="MEE3853235.1"/>
    </source>
</evidence>
<evidence type="ECO:0000256" key="2">
    <source>
        <dbReference type="ARBA" id="ARBA00022692"/>
    </source>
</evidence>
<feature type="transmembrane region" description="Helical" evidence="7">
    <location>
        <begin position="20"/>
        <end position="41"/>
    </location>
</feature>
<dbReference type="Gene3D" id="1.20.1560.10">
    <property type="entry name" value="ABC transporter type 1, transmembrane domain"/>
    <property type="match status" value="1"/>
</dbReference>
<evidence type="ECO:0000256" key="3">
    <source>
        <dbReference type="ARBA" id="ARBA00022741"/>
    </source>
</evidence>